<protein>
    <recommendedName>
        <fullName evidence="4">DUF1772 domain-containing protein</fullName>
    </recommendedName>
</protein>
<dbReference type="OrthoDB" id="1453741at2"/>
<keyword evidence="3" id="KW-1185">Reference proteome</keyword>
<organism evidence="2 3">
    <name type="scientific">Scytonema hofmannii PCC 7110</name>
    <dbReference type="NCBI Taxonomy" id="128403"/>
    <lineage>
        <taxon>Bacteria</taxon>
        <taxon>Bacillati</taxon>
        <taxon>Cyanobacteriota</taxon>
        <taxon>Cyanophyceae</taxon>
        <taxon>Nostocales</taxon>
        <taxon>Scytonemataceae</taxon>
        <taxon>Scytonema</taxon>
    </lineage>
</organism>
<feature type="transmembrane region" description="Helical" evidence="1">
    <location>
        <begin position="85"/>
        <end position="105"/>
    </location>
</feature>
<keyword evidence="1" id="KW-0472">Membrane</keyword>
<evidence type="ECO:0008006" key="4">
    <source>
        <dbReference type="Google" id="ProtNLM"/>
    </source>
</evidence>
<evidence type="ECO:0000313" key="3">
    <source>
        <dbReference type="Proteomes" id="UP000076925"/>
    </source>
</evidence>
<feature type="transmembrane region" description="Helical" evidence="1">
    <location>
        <begin position="133"/>
        <end position="152"/>
    </location>
</feature>
<dbReference type="Proteomes" id="UP000076925">
    <property type="component" value="Unassembled WGS sequence"/>
</dbReference>
<feature type="transmembrane region" description="Helical" evidence="1">
    <location>
        <begin position="47"/>
        <end position="73"/>
    </location>
</feature>
<dbReference type="EMBL" id="ANNX02000012">
    <property type="protein sequence ID" value="KYC44204.1"/>
    <property type="molecule type" value="Genomic_DNA"/>
</dbReference>
<dbReference type="AlphaFoldDB" id="A0A139XHM9"/>
<evidence type="ECO:0000256" key="1">
    <source>
        <dbReference type="SAM" id="Phobius"/>
    </source>
</evidence>
<dbReference type="InterPro" id="IPR013901">
    <property type="entry name" value="Anthrone_oxy"/>
</dbReference>
<keyword evidence="1" id="KW-1133">Transmembrane helix</keyword>
<accession>A0A139XHM9</accession>
<evidence type="ECO:0000313" key="2">
    <source>
        <dbReference type="EMBL" id="KYC44204.1"/>
    </source>
</evidence>
<reference evidence="2 3" key="1">
    <citation type="journal article" date="2013" name="Genome Biol. Evol.">
        <title>Genomes of Stigonematalean cyanobacteria (subsection V) and the evolution of oxygenic photosynthesis from prokaryotes to plastids.</title>
        <authorList>
            <person name="Dagan T."/>
            <person name="Roettger M."/>
            <person name="Stucken K."/>
            <person name="Landan G."/>
            <person name="Koch R."/>
            <person name="Major P."/>
            <person name="Gould S.B."/>
            <person name="Goremykin V.V."/>
            <person name="Rippka R."/>
            <person name="Tandeau de Marsac N."/>
            <person name="Gugger M."/>
            <person name="Lockhart P.J."/>
            <person name="Allen J.F."/>
            <person name="Brune I."/>
            <person name="Maus I."/>
            <person name="Puhler A."/>
            <person name="Martin W.F."/>
        </authorList>
    </citation>
    <scope>NUCLEOTIDE SEQUENCE [LARGE SCALE GENOMIC DNA]</scope>
    <source>
        <strain evidence="2 3">PCC 7110</strain>
    </source>
</reference>
<keyword evidence="1" id="KW-0812">Transmembrane</keyword>
<comment type="caution">
    <text evidence="2">The sequence shown here is derived from an EMBL/GenBank/DDBJ whole genome shotgun (WGS) entry which is preliminary data.</text>
</comment>
<sequence>MFLKTWRFITIILTALLLGTTFSHVLELPSKMSYEASLYVTLNRPGGLYQGFGTVGSVIEVTAILSAIVLSFFVRKHRLVFQWTLLGTVCLVVALVIWFVFIAPVNAEIDTWTLNSIPADWTQWRNQWEYTHATRFVIHLIGFSALLISILIETPTNRSRDRVPRNVTQLTNR</sequence>
<name>A0A139XHM9_9CYAN</name>
<proteinExistence type="predicted"/>
<gene>
    <name evidence="2" type="ORF">WA1_00510</name>
</gene>
<dbReference type="Pfam" id="PF08592">
    <property type="entry name" value="Anthrone_oxy"/>
    <property type="match status" value="1"/>
</dbReference>